<keyword evidence="3" id="KW-1185">Reference proteome</keyword>
<dbReference type="KEGG" id="alti:ALE3EI_2086"/>
<proteinExistence type="predicted"/>
<keyword evidence="1" id="KW-0472">Membrane</keyword>
<organism evidence="2 3">
    <name type="scientific">Constantimarinum furrinae</name>
    <dbReference type="NCBI Taxonomy" id="2562285"/>
    <lineage>
        <taxon>Bacteria</taxon>
        <taxon>Pseudomonadati</taxon>
        <taxon>Bacteroidota</taxon>
        <taxon>Flavobacteriia</taxon>
        <taxon>Flavobacteriales</taxon>
        <taxon>Flavobacteriaceae</taxon>
        <taxon>Altibacter/Constantimarinum group</taxon>
        <taxon>Constantimarinum</taxon>
    </lineage>
</organism>
<keyword evidence="1" id="KW-0812">Transmembrane</keyword>
<sequence>MEAPTGKTKAVVAYLTFVGMLIAYFMNRDNKHEFATWHIKNMFGLVILLAFAVGMQNYAVGIYIYFTTVALWLFSLVMAISNRKQAIPFLSEKFQEWFTFLD</sequence>
<name>A0A7G8PWB7_9FLAO</name>
<evidence type="ECO:0000256" key="1">
    <source>
        <dbReference type="SAM" id="Phobius"/>
    </source>
</evidence>
<gene>
    <name evidence="2" type="ORF">ALE3EI_2086</name>
</gene>
<feature type="transmembrane region" description="Helical" evidence="1">
    <location>
        <begin position="37"/>
        <end position="56"/>
    </location>
</feature>
<dbReference type="RefSeq" id="WP_186988439.1">
    <property type="nucleotide sequence ID" value="NZ_CP052909.1"/>
</dbReference>
<feature type="transmembrane region" description="Helical" evidence="1">
    <location>
        <begin position="6"/>
        <end position="25"/>
    </location>
</feature>
<dbReference type="EMBL" id="CP052909">
    <property type="protein sequence ID" value="QNJ98633.1"/>
    <property type="molecule type" value="Genomic_DNA"/>
</dbReference>
<protein>
    <submittedName>
        <fullName evidence="2">Membrane protein</fullName>
    </submittedName>
</protein>
<evidence type="ECO:0000313" key="3">
    <source>
        <dbReference type="Proteomes" id="UP000515514"/>
    </source>
</evidence>
<keyword evidence="1" id="KW-1133">Transmembrane helix</keyword>
<dbReference type="AlphaFoldDB" id="A0A7G8PWB7"/>
<accession>A0A7G8PWB7</accession>
<feature type="transmembrane region" description="Helical" evidence="1">
    <location>
        <begin position="62"/>
        <end position="80"/>
    </location>
</feature>
<reference evidence="2 3" key="1">
    <citation type="submission" date="2020-04" db="EMBL/GenBank/DDBJ databases">
        <title>Genome sequence of Altibacter aquimarinus strain ALE3EI.</title>
        <authorList>
            <person name="Oh H.-M."/>
            <person name="Jang D."/>
        </authorList>
    </citation>
    <scope>NUCLEOTIDE SEQUENCE [LARGE SCALE GENOMIC DNA]</scope>
    <source>
        <strain evidence="2 3">ALE3EI</strain>
    </source>
</reference>
<dbReference type="Proteomes" id="UP000515514">
    <property type="component" value="Chromosome"/>
</dbReference>
<evidence type="ECO:0000313" key="2">
    <source>
        <dbReference type="EMBL" id="QNJ98633.1"/>
    </source>
</evidence>